<keyword evidence="2" id="KW-1133">Transmembrane helix</keyword>
<sequence>MAKNKRKKKSSNKKSSKKHLPKKKPNTLGFCVAFIAWLAFFATGVFCVYKVGEMLYEQHVSFVMENQVTVTITKTQIKETYPLNKFGQEDKNNPSYSPEVQYSYEENGQTYTSKRLLPDTETMDMPRRMVEKVIDQFPVGESFSAYRSAQDPQKTFLLKVVNPYPYIFWLSLLLPFHLVILFLFPILAIRWPQCNEFSATRRAKLTRFTLTFVWYFSGIVVAAYECYLTAFSPYSDLQAALSRLSVLSILMLMVFIPWLRFILQTDKD</sequence>
<dbReference type="InterPro" id="IPR021994">
    <property type="entry name" value="DUF3592"/>
</dbReference>
<name>A0A5S9ILD7_UABAM</name>
<keyword evidence="2" id="KW-0472">Membrane</keyword>
<evidence type="ECO:0000313" key="5">
    <source>
        <dbReference type="Proteomes" id="UP000326354"/>
    </source>
</evidence>
<keyword evidence="2" id="KW-0812">Transmembrane</keyword>
<evidence type="ECO:0000313" key="4">
    <source>
        <dbReference type="EMBL" id="BBM83482.1"/>
    </source>
</evidence>
<feature type="domain" description="DUF3592" evidence="3">
    <location>
        <begin position="90"/>
        <end position="157"/>
    </location>
</feature>
<feature type="transmembrane region" description="Helical" evidence="2">
    <location>
        <begin position="212"/>
        <end position="232"/>
    </location>
</feature>
<feature type="transmembrane region" description="Helical" evidence="2">
    <location>
        <begin position="244"/>
        <end position="263"/>
    </location>
</feature>
<feature type="region of interest" description="Disordered" evidence="1">
    <location>
        <begin position="1"/>
        <end position="22"/>
    </location>
</feature>
<dbReference type="RefSeq" id="WP_151967680.1">
    <property type="nucleotide sequence ID" value="NZ_AP019860.1"/>
</dbReference>
<evidence type="ECO:0000256" key="2">
    <source>
        <dbReference type="SAM" id="Phobius"/>
    </source>
</evidence>
<dbReference type="Pfam" id="PF12158">
    <property type="entry name" value="DUF3592"/>
    <property type="match status" value="1"/>
</dbReference>
<evidence type="ECO:0000256" key="1">
    <source>
        <dbReference type="SAM" id="MobiDB-lite"/>
    </source>
</evidence>
<evidence type="ECO:0000259" key="3">
    <source>
        <dbReference type="Pfam" id="PF12158"/>
    </source>
</evidence>
<dbReference type="OrthoDB" id="8587755at2"/>
<feature type="transmembrane region" description="Helical" evidence="2">
    <location>
        <begin position="166"/>
        <end position="191"/>
    </location>
</feature>
<accession>A0A5S9ILD7</accession>
<gene>
    <name evidence="4" type="ORF">UABAM_01834</name>
</gene>
<reference evidence="4 5" key="1">
    <citation type="submission" date="2019-08" db="EMBL/GenBank/DDBJ databases">
        <title>Complete genome sequence of Candidatus Uab amorphum.</title>
        <authorList>
            <person name="Shiratori T."/>
            <person name="Suzuki S."/>
            <person name="Kakizawa Y."/>
            <person name="Ishida K."/>
        </authorList>
    </citation>
    <scope>NUCLEOTIDE SEQUENCE [LARGE SCALE GENOMIC DNA]</scope>
    <source>
        <strain evidence="4 5">SRT547</strain>
    </source>
</reference>
<proteinExistence type="predicted"/>
<protein>
    <recommendedName>
        <fullName evidence="3">DUF3592 domain-containing protein</fullName>
    </recommendedName>
</protein>
<keyword evidence="5" id="KW-1185">Reference proteome</keyword>
<organism evidence="4 5">
    <name type="scientific">Uabimicrobium amorphum</name>
    <dbReference type="NCBI Taxonomy" id="2596890"/>
    <lineage>
        <taxon>Bacteria</taxon>
        <taxon>Pseudomonadati</taxon>
        <taxon>Planctomycetota</taxon>
        <taxon>Candidatus Uabimicrobiia</taxon>
        <taxon>Candidatus Uabimicrobiales</taxon>
        <taxon>Candidatus Uabimicrobiaceae</taxon>
        <taxon>Candidatus Uabimicrobium</taxon>
    </lineage>
</organism>
<dbReference type="Proteomes" id="UP000326354">
    <property type="component" value="Chromosome"/>
</dbReference>
<dbReference type="EMBL" id="AP019860">
    <property type="protein sequence ID" value="BBM83482.1"/>
    <property type="molecule type" value="Genomic_DNA"/>
</dbReference>
<dbReference type="KEGG" id="uam:UABAM_01834"/>
<dbReference type="AlphaFoldDB" id="A0A5S9ILD7"/>